<dbReference type="EMBL" id="JAHUTJ010075870">
    <property type="protein sequence ID" value="MED6294479.1"/>
    <property type="molecule type" value="Genomic_DNA"/>
</dbReference>
<keyword evidence="2" id="KW-1185">Reference proteome</keyword>
<protein>
    <submittedName>
        <fullName evidence="1">Uncharacterized protein</fullName>
    </submittedName>
</protein>
<evidence type="ECO:0000313" key="1">
    <source>
        <dbReference type="EMBL" id="MED6294479.1"/>
    </source>
</evidence>
<sequence>MSMHWYDYRHMHHVYNSKAAFFIESGCFVKLSIKEKKTFHTAAVAQECETGMLLSYYKGGLITENNVFVFSSPALVTQCRVCKPQQLFNSAHEKAIKYLQLTESRAIQVLLNTAGAQPKELGKSWDGASPGAAQMECMSM</sequence>
<accession>A0ABU7F653</accession>
<reference evidence="1 2" key="1">
    <citation type="submission" date="2021-06" db="EMBL/GenBank/DDBJ databases">
        <authorList>
            <person name="Palmer J.M."/>
        </authorList>
    </citation>
    <scope>NUCLEOTIDE SEQUENCE [LARGE SCALE GENOMIC DNA]</scope>
    <source>
        <strain evidence="1 2">CL_MEX2019</strain>
        <tissue evidence="1">Muscle</tissue>
    </source>
</reference>
<comment type="caution">
    <text evidence="1">The sequence shown here is derived from an EMBL/GenBank/DDBJ whole genome shotgun (WGS) entry which is preliminary data.</text>
</comment>
<organism evidence="1 2">
    <name type="scientific">Characodon lateralis</name>
    <dbReference type="NCBI Taxonomy" id="208331"/>
    <lineage>
        <taxon>Eukaryota</taxon>
        <taxon>Metazoa</taxon>
        <taxon>Chordata</taxon>
        <taxon>Craniata</taxon>
        <taxon>Vertebrata</taxon>
        <taxon>Euteleostomi</taxon>
        <taxon>Actinopterygii</taxon>
        <taxon>Neopterygii</taxon>
        <taxon>Teleostei</taxon>
        <taxon>Neoteleostei</taxon>
        <taxon>Acanthomorphata</taxon>
        <taxon>Ovalentaria</taxon>
        <taxon>Atherinomorphae</taxon>
        <taxon>Cyprinodontiformes</taxon>
        <taxon>Goodeidae</taxon>
        <taxon>Characodon</taxon>
    </lineage>
</organism>
<evidence type="ECO:0000313" key="2">
    <source>
        <dbReference type="Proteomes" id="UP001352852"/>
    </source>
</evidence>
<proteinExistence type="predicted"/>
<dbReference type="Proteomes" id="UP001352852">
    <property type="component" value="Unassembled WGS sequence"/>
</dbReference>
<name>A0ABU7F653_9TELE</name>
<gene>
    <name evidence="1" type="ORF">CHARACLAT_021447</name>
</gene>